<keyword evidence="1" id="KW-0732">Signal</keyword>
<proteinExistence type="predicted"/>
<gene>
    <name evidence="2" type="ORF">EJ02DRAFT_457336</name>
</gene>
<dbReference type="EMBL" id="ML976090">
    <property type="protein sequence ID" value="KAF1938995.1"/>
    <property type="molecule type" value="Genomic_DNA"/>
</dbReference>
<evidence type="ECO:0000313" key="3">
    <source>
        <dbReference type="Proteomes" id="UP000800038"/>
    </source>
</evidence>
<feature type="chain" id="PRO_5025479357" evidence="1">
    <location>
        <begin position="19"/>
        <end position="77"/>
    </location>
</feature>
<dbReference type="PROSITE" id="PS51257">
    <property type="entry name" value="PROKAR_LIPOPROTEIN"/>
    <property type="match status" value="1"/>
</dbReference>
<dbReference type="Proteomes" id="UP000800038">
    <property type="component" value="Unassembled WGS sequence"/>
</dbReference>
<accession>A0A6A5SED3</accession>
<reference evidence="2" key="1">
    <citation type="journal article" date="2020" name="Stud. Mycol.">
        <title>101 Dothideomycetes genomes: a test case for predicting lifestyles and emergence of pathogens.</title>
        <authorList>
            <person name="Haridas S."/>
            <person name="Albert R."/>
            <person name="Binder M."/>
            <person name="Bloem J."/>
            <person name="Labutti K."/>
            <person name="Salamov A."/>
            <person name="Andreopoulos B."/>
            <person name="Baker S."/>
            <person name="Barry K."/>
            <person name="Bills G."/>
            <person name="Bluhm B."/>
            <person name="Cannon C."/>
            <person name="Castanera R."/>
            <person name="Culley D."/>
            <person name="Daum C."/>
            <person name="Ezra D."/>
            <person name="Gonzalez J."/>
            <person name="Henrissat B."/>
            <person name="Kuo A."/>
            <person name="Liang C."/>
            <person name="Lipzen A."/>
            <person name="Lutzoni F."/>
            <person name="Magnuson J."/>
            <person name="Mondo S."/>
            <person name="Nolan M."/>
            <person name="Ohm R."/>
            <person name="Pangilinan J."/>
            <person name="Park H.-J."/>
            <person name="Ramirez L."/>
            <person name="Alfaro M."/>
            <person name="Sun H."/>
            <person name="Tritt A."/>
            <person name="Yoshinaga Y."/>
            <person name="Zwiers L.-H."/>
            <person name="Turgeon B."/>
            <person name="Goodwin S."/>
            <person name="Spatafora J."/>
            <person name="Crous P."/>
            <person name="Grigoriev I."/>
        </authorList>
    </citation>
    <scope>NUCLEOTIDE SEQUENCE</scope>
    <source>
        <strain evidence="2">CBS 161.51</strain>
    </source>
</reference>
<sequence>MKFLAPVIATYFAACAMAACGTSTCCYRSYNACWNHNKLLNIAFEGKACTAVGRCSDKILSTCNADCCNMKGQGVSC</sequence>
<evidence type="ECO:0000313" key="2">
    <source>
        <dbReference type="EMBL" id="KAF1938995.1"/>
    </source>
</evidence>
<feature type="signal peptide" evidence="1">
    <location>
        <begin position="1"/>
        <end position="18"/>
    </location>
</feature>
<keyword evidence="3" id="KW-1185">Reference proteome</keyword>
<protein>
    <submittedName>
        <fullName evidence="2">Uncharacterized protein</fullName>
    </submittedName>
</protein>
<evidence type="ECO:0000256" key="1">
    <source>
        <dbReference type="SAM" id="SignalP"/>
    </source>
</evidence>
<name>A0A6A5SED3_9PLEO</name>
<dbReference type="AlphaFoldDB" id="A0A6A5SED3"/>
<organism evidence="2 3">
    <name type="scientific">Clathrospora elynae</name>
    <dbReference type="NCBI Taxonomy" id="706981"/>
    <lineage>
        <taxon>Eukaryota</taxon>
        <taxon>Fungi</taxon>
        <taxon>Dikarya</taxon>
        <taxon>Ascomycota</taxon>
        <taxon>Pezizomycotina</taxon>
        <taxon>Dothideomycetes</taxon>
        <taxon>Pleosporomycetidae</taxon>
        <taxon>Pleosporales</taxon>
        <taxon>Diademaceae</taxon>
        <taxon>Clathrospora</taxon>
    </lineage>
</organism>